<feature type="compositionally biased region" description="Polar residues" evidence="1">
    <location>
        <begin position="879"/>
        <end position="894"/>
    </location>
</feature>
<dbReference type="EMBL" id="KB469297">
    <property type="protein sequence ID" value="EPQ59807.1"/>
    <property type="molecule type" value="Genomic_DNA"/>
</dbReference>
<reference evidence="3 4" key="1">
    <citation type="journal article" date="2012" name="Science">
        <title>The Paleozoic origin of enzymatic lignin decomposition reconstructed from 31 fungal genomes.</title>
        <authorList>
            <person name="Floudas D."/>
            <person name="Binder M."/>
            <person name="Riley R."/>
            <person name="Barry K."/>
            <person name="Blanchette R.A."/>
            <person name="Henrissat B."/>
            <person name="Martinez A.T."/>
            <person name="Otillar R."/>
            <person name="Spatafora J.W."/>
            <person name="Yadav J.S."/>
            <person name="Aerts A."/>
            <person name="Benoit I."/>
            <person name="Boyd A."/>
            <person name="Carlson A."/>
            <person name="Copeland A."/>
            <person name="Coutinho P.M."/>
            <person name="de Vries R.P."/>
            <person name="Ferreira P."/>
            <person name="Findley K."/>
            <person name="Foster B."/>
            <person name="Gaskell J."/>
            <person name="Glotzer D."/>
            <person name="Gorecki P."/>
            <person name="Heitman J."/>
            <person name="Hesse C."/>
            <person name="Hori C."/>
            <person name="Igarashi K."/>
            <person name="Jurgens J.A."/>
            <person name="Kallen N."/>
            <person name="Kersten P."/>
            <person name="Kohler A."/>
            <person name="Kuees U."/>
            <person name="Kumar T.K.A."/>
            <person name="Kuo A."/>
            <person name="LaButti K."/>
            <person name="Larrondo L.F."/>
            <person name="Lindquist E."/>
            <person name="Ling A."/>
            <person name="Lombard V."/>
            <person name="Lucas S."/>
            <person name="Lundell T."/>
            <person name="Martin R."/>
            <person name="McLaughlin D.J."/>
            <person name="Morgenstern I."/>
            <person name="Morin E."/>
            <person name="Murat C."/>
            <person name="Nagy L.G."/>
            <person name="Nolan M."/>
            <person name="Ohm R.A."/>
            <person name="Patyshakuliyeva A."/>
            <person name="Rokas A."/>
            <person name="Ruiz-Duenas F.J."/>
            <person name="Sabat G."/>
            <person name="Salamov A."/>
            <person name="Samejima M."/>
            <person name="Schmutz J."/>
            <person name="Slot J.C."/>
            <person name="St John F."/>
            <person name="Stenlid J."/>
            <person name="Sun H."/>
            <person name="Sun S."/>
            <person name="Syed K."/>
            <person name="Tsang A."/>
            <person name="Wiebenga A."/>
            <person name="Young D."/>
            <person name="Pisabarro A."/>
            <person name="Eastwood D.C."/>
            <person name="Martin F."/>
            <person name="Cullen D."/>
            <person name="Grigoriev I.V."/>
            <person name="Hibbett D.S."/>
        </authorList>
    </citation>
    <scope>NUCLEOTIDE SEQUENCE [LARGE SCALE GENOMIC DNA]</scope>
    <source>
        <strain evidence="3 4">ATCC 11539</strain>
    </source>
</reference>
<dbReference type="RefSeq" id="XP_007862695.1">
    <property type="nucleotide sequence ID" value="XM_007864504.1"/>
</dbReference>
<evidence type="ECO:0000256" key="1">
    <source>
        <dbReference type="SAM" id="MobiDB-lite"/>
    </source>
</evidence>
<keyword evidence="4" id="KW-1185">Reference proteome</keyword>
<dbReference type="GeneID" id="19301332"/>
<dbReference type="STRING" id="670483.S7QK94"/>
<feature type="region of interest" description="Disordered" evidence="1">
    <location>
        <begin position="872"/>
        <end position="894"/>
    </location>
</feature>
<dbReference type="Gene3D" id="1.25.40.10">
    <property type="entry name" value="Tetratricopeptide repeat domain"/>
    <property type="match status" value="1"/>
</dbReference>
<dbReference type="AlphaFoldDB" id="S7QK94"/>
<dbReference type="Pfam" id="PF12770">
    <property type="entry name" value="CHAT"/>
    <property type="match status" value="1"/>
</dbReference>
<gene>
    <name evidence="3" type="ORF">GLOTRDRAFT_126104</name>
</gene>
<dbReference type="eggNOG" id="KOG4626">
    <property type="taxonomic scope" value="Eukaryota"/>
</dbReference>
<accession>S7QK94</accession>
<protein>
    <recommendedName>
        <fullName evidence="2">CHAT domain-containing protein</fullName>
    </recommendedName>
</protein>
<proteinExistence type="predicted"/>
<evidence type="ECO:0000259" key="2">
    <source>
        <dbReference type="Pfam" id="PF12770"/>
    </source>
</evidence>
<evidence type="ECO:0000313" key="3">
    <source>
        <dbReference type="EMBL" id="EPQ59807.1"/>
    </source>
</evidence>
<dbReference type="OMA" id="GHERFRM"/>
<dbReference type="InterPro" id="IPR024983">
    <property type="entry name" value="CHAT_dom"/>
</dbReference>
<sequence length="1150" mass="128434">MARFHHWLFLKRGGRDFLLLARTELDRYLTLSNADAYHRALHEAELGVYYHSSFHKFRPAYSYQDGDKAVEYLKSGLRRLTPSDACLSSYLQKELGCLLLCHFERSPNMGTLRGAFFSLQRAMELICRPHDYHGLAACTSHLVRALLTRYNHEHKPEDLDDAIKHQDTVLEVLPGIAIAEPNWAVEEFGNLVTNALASSSTLLAQRFTITGQREDIDAALGHAERAVSLAKQAGINGAKAANCFTGCLLTRFRAYGYVEDINNAEKLVADHKEIEYAASIGELLLTVFERFGDRQYIDFAIRCLGNALNHCVEQRKAAYKRQLGGYDIPTRIFGELLRAHLSAFTTPFGGYEAGAMSLASDEEDRITSQLGRALAMRYESAELRNENDIKEAIRLQRVVLGRTFKDSQFYIERLWSLGVSYRIGYERSHRKGDIERAISVLHEALILASEQGNIPHHVQLWTSLAESLLQRYAHRDDLHDNQDFEQAVDYLRKAATCDFGFTFDRLKAAVIWASSLHNTTHRLRSRAPISVDSEREVLELALEGYSHAIKLLARAAFIGVSVPSRLAQLLSVPKGLASDAAACAFRLHELSDSRSRARFLEKGIELLDSGRTILWSQAAQVRLELERLKRRDTCLSQEFEELARRLGFFNMQDVSIEAMEYVSRTLDQKWEELVDRVRRLQGFEDFLSPIRFCKLQQAAERGVIVVVNVSHHRCDALVLFQNGGLHLVTLEQMTRDAVEDDAKDFLGLLKEGGQRGRLRQILGRLWDTLCSPVLGRLKQLRVISEEQEPPHIRWCLTGKLSFLPIHAAVPRGKEAKGMLDVVISSYIPSLSIFSRAETWHNFAEPGIPSSEHQVIDSTRGLPVSPYVAVRISSKHQQSKTDPASATTLPSQQSMEYNPPGVRGGVEALASRNLSGDAIAAPATDRTPYSLAGRTSTAHAQRGSQYPRVLAVRFSPTSSARHLSHVETEMARLQAHAGSEHDVEIIASGSSMLAALKRCDWVHFACHGKQDAKNPLNSSLALGDGDIPLYRIAFEAEAKGTFAMLLACETAKGSPGFSDEALHIAAGLQFAGFRSVIATMWRMTDKLGPVIADAVYGHMFETVKKRSDSPDGSNSPPQDGNAAIALRNVMLSLRANARVKWHEWATFVHYG</sequence>
<dbReference type="KEGG" id="gtr:GLOTRDRAFT_126104"/>
<dbReference type="Proteomes" id="UP000030669">
    <property type="component" value="Unassembled WGS sequence"/>
</dbReference>
<name>S7QK94_GLOTA</name>
<organism evidence="3 4">
    <name type="scientific">Gloeophyllum trabeum (strain ATCC 11539 / FP-39264 / Madison 617)</name>
    <name type="common">Brown rot fungus</name>
    <dbReference type="NCBI Taxonomy" id="670483"/>
    <lineage>
        <taxon>Eukaryota</taxon>
        <taxon>Fungi</taxon>
        <taxon>Dikarya</taxon>
        <taxon>Basidiomycota</taxon>
        <taxon>Agaricomycotina</taxon>
        <taxon>Agaricomycetes</taxon>
        <taxon>Gloeophyllales</taxon>
        <taxon>Gloeophyllaceae</taxon>
        <taxon>Gloeophyllum</taxon>
    </lineage>
</organism>
<dbReference type="InterPro" id="IPR011990">
    <property type="entry name" value="TPR-like_helical_dom_sf"/>
</dbReference>
<feature type="domain" description="CHAT" evidence="2">
    <location>
        <begin position="761"/>
        <end position="1150"/>
    </location>
</feature>
<dbReference type="OrthoDB" id="9991317at2759"/>
<evidence type="ECO:0000313" key="4">
    <source>
        <dbReference type="Proteomes" id="UP000030669"/>
    </source>
</evidence>
<dbReference type="HOGENOM" id="CLU_001305_0_1_1"/>